<evidence type="ECO:0000256" key="1">
    <source>
        <dbReference type="SAM" id="SignalP"/>
    </source>
</evidence>
<dbReference type="Proteomes" id="UP001151582">
    <property type="component" value="Unassembled WGS sequence"/>
</dbReference>
<reference evidence="2" key="1">
    <citation type="submission" date="2022-07" db="EMBL/GenBank/DDBJ databases">
        <title>Phylogenomic reconstructions and comparative analyses of Kickxellomycotina fungi.</title>
        <authorList>
            <person name="Reynolds N.K."/>
            <person name="Stajich J.E."/>
            <person name="Barry K."/>
            <person name="Grigoriev I.V."/>
            <person name="Crous P."/>
            <person name="Smith M.E."/>
        </authorList>
    </citation>
    <scope>NUCLEOTIDE SEQUENCE</scope>
    <source>
        <strain evidence="2">RSA 567</strain>
    </source>
</reference>
<proteinExistence type="predicted"/>
<keyword evidence="1" id="KW-0732">Signal</keyword>
<sequence length="418" mass="46890">MIVSGKRVVAVVLGGLSLWVAIARAQPLSVSSQELSSLGEQPSSTVDWVRHGNDPNDLAEFRHNVGLLPNGSLDLRSNHFDTDRLRQILGYIELDMGQTTDLFRRYFGKRMDTTYPQDADSLSTAYPDLFQHYQLAMPSVASQIRQDLQSIGYYRPRKLSGIHSGLYKLVSQGHWPEVNGYFQAFFHELTSPELADQLQQLVTALKEPSSSQPEVAGLVPSRPGSSCIVANQVQRLCMYTLWVNAIGQQSSSQLQYYLGNTLAFVTIPRLIGKLIAMKQYHQMLIFLDTIDQLPQLSQYGNAHTANSANYYEVALFGLTSAEVPLTNLANMLAQLQQQGNVPVVLLYRCMERHLWDAPNRATLASTFDITTSPSPDEASRYYLEHPDECLPVEGRVERGFYVGTKELFIHEYPYSAAF</sequence>
<organism evidence="2 3">
    <name type="scientific">Dimargaris verticillata</name>
    <dbReference type="NCBI Taxonomy" id="2761393"/>
    <lineage>
        <taxon>Eukaryota</taxon>
        <taxon>Fungi</taxon>
        <taxon>Fungi incertae sedis</taxon>
        <taxon>Zoopagomycota</taxon>
        <taxon>Kickxellomycotina</taxon>
        <taxon>Dimargaritomycetes</taxon>
        <taxon>Dimargaritales</taxon>
        <taxon>Dimargaritaceae</taxon>
        <taxon>Dimargaris</taxon>
    </lineage>
</organism>
<dbReference type="EMBL" id="JANBQB010000040">
    <property type="protein sequence ID" value="KAJ1983810.1"/>
    <property type="molecule type" value="Genomic_DNA"/>
</dbReference>
<accession>A0A9W8EEU9</accession>
<comment type="caution">
    <text evidence="2">The sequence shown here is derived from an EMBL/GenBank/DDBJ whole genome shotgun (WGS) entry which is preliminary data.</text>
</comment>
<keyword evidence="3" id="KW-1185">Reference proteome</keyword>
<feature type="signal peptide" evidence="1">
    <location>
        <begin position="1"/>
        <end position="25"/>
    </location>
</feature>
<evidence type="ECO:0000313" key="2">
    <source>
        <dbReference type="EMBL" id="KAJ1983810.1"/>
    </source>
</evidence>
<dbReference type="AlphaFoldDB" id="A0A9W8EEU9"/>
<protein>
    <submittedName>
        <fullName evidence="2">Uncharacterized protein</fullName>
    </submittedName>
</protein>
<feature type="chain" id="PRO_5040761377" evidence="1">
    <location>
        <begin position="26"/>
        <end position="418"/>
    </location>
</feature>
<gene>
    <name evidence="2" type="ORF">H4R34_001053</name>
</gene>
<evidence type="ECO:0000313" key="3">
    <source>
        <dbReference type="Proteomes" id="UP001151582"/>
    </source>
</evidence>
<name>A0A9W8EEU9_9FUNG</name>